<reference evidence="8" key="1">
    <citation type="submission" date="2023-10" db="EMBL/GenBank/DDBJ databases">
        <authorList>
            <person name="Domelevo Entfellner J.-B."/>
        </authorList>
    </citation>
    <scope>NUCLEOTIDE SEQUENCE</scope>
</reference>
<keyword evidence="5" id="KW-0539">Nucleus</keyword>
<dbReference type="Gene3D" id="4.10.280.10">
    <property type="entry name" value="Helix-loop-helix DNA-binding domain"/>
    <property type="match status" value="1"/>
</dbReference>
<gene>
    <name evidence="8" type="ORF">AYBTSS11_LOCUS18443</name>
</gene>
<evidence type="ECO:0000256" key="5">
    <source>
        <dbReference type="ARBA" id="ARBA00023242"/>
    </source>
</evidence>
<dbReference type="GO" id="GO:0000978">
    <property type="term" value="F:RNA polymerase II cis-regulatory region sequence-specific DNA binding"/>
    <property type="evidence" value="ECO:0007669"/>
    <property type="project" value="TreeGrafter"/>
</dbReference>
<dbReference type="InterPro" id="IPR011598">
    <property type="entry name" value="bHLH_dom"/>
</dbReference>
<dbReference type="AlphaFoldDB" id="A0AA86SIH3"/>
<keyword evidence="9" id="KW-1185">Reference proteome</keyword>
<keyword evidence="3" id="KW-0238">DNA-binding</keyword>
<dbReference type="PANTHER" id="PTHR11969:SF98">
    <property type="entry name" value="TRANSCRIPTION FACTOR BHLH FAMILY-RELATED"/>
    <property type="match status" value="1"/>
</dbReference>
<dbReference type="EMBL" id="OY731403">
    <property type="protein sequence ID" value="CAJ1960902.1"/>
    <property type="molecule type" value="Genomic_DNA"/>
</dbReference>
<proteinExistence type="predicted"/>
<keyword evidence="2" id="KW-0805">Transcription regulation</keyword>
<keyword evidence="4" id="KW-0804">Transcription</keyword>
<dbReference type="Proteomes" id="UP001189624">
    <property type="component" value="Chromosome 6"/>
</dbReference>
<dbReference type="GO" id="GO:0000981">
    <property type="term" value="F:DNA-binding transcription factor activity, RNA polymerase II-specific"/>
    <property type="evidence" value="ECO:0007669"/>
    <property type="project" value="TreeGrafter"/>
</dbReference>
<evidence type="ECO:0000313" key="8">
    <source>
        <dbReference type="EMBL" id="CAJ1960902.1"/>
    </source>
</evidence>
<evidence type="ECO:0000256" key="4">
    <source>
        <dbReference type="ARBA" id="ARBA00023163"/>
    </source>
</evidence>
<feature type="region of interest" description="Disordered" evidence="6">
    <location>
        <begin position="145"/>
        <end position="203"/>
    </location>
</feature>
<evidence type="ECO:0000256" key="3">
    <source>
        <dbReference type="ARBA" id="ARBA00023125"/>
    </source>
</evidence>
<feature type="domain" description="BHLH" evidence="7">
    <location>
        <begin position="204"/>
        <end position="287"/>
    </location>
</feature>
<protein>
    <recommendedName>
        <fullName evidence="7">BHLH domain-containing protein</fullName>
    </recommendedName>
</protein>
<dbReference type="SMART" id="SM00353">
    <property type="entry name" value="HLH"/>
    <property type="match status" value="1"/>
</dbReference>
<dbReference type="InterPro" id="IPR054502">
    <property type="entry name" value="bHLH-TF_ACT-like_plant"/>
</dbReference>
<dbReference type="PANTHER" id="PTHR11969">
    <property type="entry name" value="MAX DIMERIZATION, MAD"/>
    <property type="match status" value="1"/>
</dbReference>
<evidence type="ECO:0000256" key="6">
    <source>
        <dbReference type="SAM" id="MobiDB-lite"/>
    </source>
</evidence>
<dbReference type="InterPro" id="IPR036638">
    <property type="entry name" value="HLH_DNA-bd_sf"/>
</dbReference>
<dbReference type="Pfam" id="PF00010">
    <property type="entry name" value="HLH"/>
    <property type="match status" value="1"/>
</dbReference>
<evidence type="ECO:0000256" key="2">
    <source>
        <dbReference type="ARBA" id="ARBA00023015"/>
    </source>
</evidence>
<feature type="compositionally biased region" description="Polar residues" evidence="6">
    <location>
        <begin position="145"/>
        <end position="154"/>
    </location>
</feature>
<evidence type="ECO:0000256" key="1">
    <source>
        <dbReference type="ARBA" id="ARBA00004123"/>
    </source>
</evidence>
<feature type="compositionally biased region" description="Basic residues" evidence="6">
    <location>
        <begin position="187"/>
        <end position="197"/>
    </location>
</feature>
<dbReference type="PROSITE" id="PS50888">
    <property type="entry name" value="BHLH"/>
    <property type="match status" value="1"/>
</dbReference>
<dbReference type="GO" id="GO:0046983">
    <property type="term" value="F:protein dimerization activity"/>
    <property type="evidence" value="ECO:0007669"/>
    <property type="project" value="InterPro"/>
</dbReference>
<dbReference type="Pfam" id="PF22754">
    <property type="entry name" value="bHLH-TF_ACT-like_plant"/>
    <property type="match status" value="1"/>
</dbReference>
<evidence type="ECO:0000259" key="7">
    <source>
        <dbReference type="PROSITE" id="PS50888"/>
    </source>
</evidence>
<organism evidence="8 9">
    <name type="scientific">Sphenostylis stenocarpa</name>
    <dbReference type="NCBI Taxonomy" id="92480"/>
    <lineage>
        <taxon>Eukaryota</taxon>
        <taxon>Viridiplantae</taxon>
        <taxon>Streptophyta</taxon>
        <taxon>Embryophyta</taxon>
        <taxon>Tracheophyta</taxon>
        <taxon>Spermatophyta</taxon>
        <taxon>Magnoliopsida</taxon>
        <taxon>eudicotyledons</taxon>
        <taxon>Gunneridae</taxon>
        <taxon>Pentapetalae</taxon>
        <taxon>rosids</taxon>
        <taxon>fabids</taxon>
        <taxon>Fabales</taxon>
        <taxon>Fabaceae</taxon>
        <taxon>Papilionoideae</taxon>
        <taxon>50 kb inversion clade</taxon>
        <taxon>NPAAA clade</taxon>
        <taxon>indigoferoid/millettioid clade</taxon>
        <taxon>Phaseoleae</taxon>
        <taxon>Sphenostylis</taxon>
    </lineage>
</organism>
<accession>A0AA86SIH3</accession>
<name>A0AA86SIH3_9FABA</name>
<comment type="subcellular location">
    <subcellularLocation>
        <location evidence="1">Nucleus</location>
    </subcellularLocation>
</comment>
<dbReference type="GO" id="GO:0005634">
    <property type="term" value="C:nucleus"/>
    <property type="evidence" value="ECO:0007669"/>
    <property type="project" value="UniProtKB-SubCell"/>
</dbReference>
<evidence type="ECO:0000313" key="9">
    <source>
        <dbReference type="Proteomes" id="UP001189624"/>
    </source>
</evidence>
<dbReference type="Gramene" id="rna-AYBTSS11_LOCUS18443">
    <property type="protein sequence ID" value="CAJ1960902.1"/>
    <property type="gene ID" value="gene-AYBTSS11_LOCUS18443"/>
</dbReference>
<sequence>MGWYNVVVEDTFQDQLPLYFTCKAVSILCLTSPSPQTQGPLKAQKHSSIACNLAFSISIFTLFWFEGTHIKILCMCLSEGERGMALEAVVYPQPQDPFGYAIKDPYNYSNLLEGAAGNWGYGDFTLEKEDQACVTFLDNQTENYPYGDWNSSPPSLLPHNMNASNPPSSETSNTQNNLDSSVSTPARPKRRRTKSRKNKEEIENQRMTHIAVERNRRKQMNEYLSVLRALMPESYVQRVLQSHISSTKTCFCFSLSSRGNLQFISDSLHAGDQASIIGGAINFVKELEQRLQFLGAQKEKEGKPDVPFSEFFSFPQYSTSASGGCDNSAAMSEQKGEVQSGIADIEVTMVESHANLKIRSKKRPKQLLTIVSSLHGMRLTILHLNVTTTEEIVLYSLNVKVEEDCKLGSVDEIAAAVYQMLDRIQQESMVN</sequence>
<dbReference type="SUPFAM" id="SSF47459">
    <property type="entry name" value="HLH, helix-loop-helix DNA-binding domain"/>
    <property type="match status" value="1"/>
</dbReference>
<feature type="compositionally biased region" description="Polar residues" evidence="6">
    <location>
        <begin position="161"/>
        <end position="184"/>
    </location>
</feature>